<evidence type="ECO:0000313" key="1">
    <source>
        <dbReference type="EMBL" id="AUO15263.1"/>
    </source>
</evidence>
<reference evidence="1" key="2">
    <citation type="journal article" date="2018" name="Genome Announc.">
        <title>First Report of a Complete Genome Sequence of White spot syndrome virus from India.</title>
        <authorList>
            <person name="Vinaya Kumar K."/>
            <person name="Shekhar M.S."/>
            <person name="Otta S.K."/>
            <person name="Karthic K."/>
            <person name="Ashok Kumar J."/>
            <person name="Gopikrishna G."/>
            <person name="Vijayan K.K."/>
        </authorList>
    </citation>
    <scope>NUCLEOTIDE SEQUENCE</scope>
    <source>
        <strain evidence="1">IN_AP4RU</strain>
    </source>
</reference>
<protein>
    <submittedName>
        <fullName evidence="1">WSSV522</fullName>
    </submittedName>
</protein>
<accession>A0A2I6SCI2</accession>
<organism evidence="1">
    <name type="scientific">White spot syndrome virus</name>
    <dbReference type="NCBI Taxonomy" id="342409"/>
    <lineage>
        <taxon>Viruses</taxon>
        <taxon>Viruses incertae sedis</taxon>
        <taxon>Naldaviricetes</taxon>
        <taxon>Nimaviridae</taxon>
        <taxon>Whispovirus</taxon>
    </lineage>
</organism>
<proteinExistence type="predicted"/>
<dbReference type="Proteomes" id="UP000267352">
    <property type="component" value="Segment"/>
</dbReference>
<sequence>MEIADEEEQSPKTIKRNDNASRNWSGVCLIFEVFKTRTTLLIEEIEEVLLKRL</sequence>
<name>A0A2I6SCI2_9VIRU</name>
<dbReference type="EMBL" id="MG702567">
    <property type="protein sequence ID" value="AUO15263.1"/>
    <property type="molecule type" value="Genomic_DNA"/>
</dbReference>
<reference evidence="1" key="1">
    <citation type="submission" date="2017-12" db="EMBL/GenBank/DDBJ databases">
        <authorList>
            <person name="Katneni V.K."/>
            <person name="Shekhar M.S."/>
            <person name="Otta S.K."/>
            <person name="Karthic K."/>
            <person name="Jangam A.K."/>
            <person name="Gopikrishna G."/>
            <person name="Vijayan K.K."/>
        </authorList>
    </citation>
    <scope>NUCLEOTIDE SEQUENCE [LARGE SCALE GENOMIC DNA]</scope>
    <source>
        <strain evidence="1">IN_AP4RU</strain>
    </source>
</reference>